<evidence type="ECO:0000259" key="6">
    <source>
        <dbReference type="PROSITE" id="PS50011"/>
    </source>
</evidence>
<reference evidence="7" key="1">
    <citation type="submission" date="2019-09" db="EMBL/GenBank/DDBJ databases">
        <title>Draft genome information of white flower Hibiscus syriacus.</title>
        <authorList>
            <person name="Kim Y.-M."/>
        </authorList>
    </citation>
    <scope>NUCLEOTIDE SEQUENCE [LARGE SCALE GENOMIC DNA]</scope>
    <source>
        <strain evidence="7">YM2019G1</strain>
    </source>
</reference>
<dbReference type="PANTHER" id="PTHR27003:SF318">
    <property type="entry name" value="OS03G0124200 PROTEIN"/>
    <property type="match status" value="1"/>
</dbReference>
<evidence type="ECO:0000256" key="5">
    <source>
        <dbReference type="ARBA" id="ARBA00022840"/>
    </source>
</evidence>
<sequence length="192" mass="21594">MSEGTATTSPNPNGILKIPFLDIQAATNNFGKSSIIRMGGFGMVYKGMLNTKVVVKRGVLGSRQGLPEFQTEITAFSMICHLHLVSLAGYIDEQSEMILVYEYMENGPLKNHLYGLKHPPLSWKQRLEICIDSARGIHYLHTGSAQGRFGYLDPEYFWRRQLTYKSDVYSFGVVLFEVLCARPAVDPLLARE</sequence>
<organism evidence="7 8">
    <name type="scientific">Hibiscus syriacus</name>
    <name type="common">Rose of Sharon</name>
    <dbReference type="NCBI Taxonomy" id="106335"/>
    <lineage>
        <taxon>Eukaryota</taxon>
        <taxon>Viridiplantae</taxon>
        <taxon>Streptophyta</taxon>
        <taxon>Embryophyta</taxon>
        <taxon>Tracheophyta</taxon>
        <taxon>Spermatophyta</taxon>
        <taxon>Magnoliopsida</taxon>
        <taxon>eudicotyledons</taxon>
        <taxon>Gunneridae</taxon>
        <taxon>Pentapetalae</taxon>
        <taxon>rosids</taxon>
        <taxon>malvids</taxon>
        <taxon>Malvales</taxon>
        <taxon>Malvaceae</taxon>
        <taxon>Malvoideae</taxon>
        <taxon>Hibiscus</taxon>
    </lineage>
</organism>
<dbReference type="AlphaFoldDB" id="A0A6A3C0U6"/>
<keyword evidence="1" id="KW-0723">Serine/threonine-protein kinase</keyword>
<dbReference type="InterPro" id="IPR045272">
    <property type="entry name" value="ANXUR1/2-like"/>
</dbReference>
<keyword evidence="4" id="KW-0418">Kinase</keyword>
<dbReference type="InterPro" id="IPR011009">
    <property type="entry name" value="Kinase-like_dom_sf"/>
</dbReference>
<dbReference type="SUPFAM" id="SSF56112">
    <property type="entry name" value="Protein kinase-like (PK-like)"/>
    <property type="match status" value="1"/>
</dbReference>
<evidence type="ECO:0000256" key="3">
    <source>
        <dbReference type="ARBA" id="ARBA00022741"/>
    </source>
</evidence>
<dbReference type="GO" id="GO:0004674">
    <property type="term" value="F:protein serine/threonine kinase activity"/>
    <property type="evidence" value="ECO:0007669"/>
    <property type="project" value="UniProtKB-KW"/>
</dbReference>
<keyword evidence="5" id="KW-0067">ATP-binding</keyword>
<dbReference type="Pfam" id="PF07714">
    <property type="entry name" value="PK_Tyr_Ser-Thr"/>
    <property type="match status" value="2"/>
</dbReference>
<protein>
    <recommendedName>
        <fullName evidence="6">Protein kinase domain-containing protein</fullName>
    </recommendedName>
</protein>
<comment type="caution">
    <text evidence="7">The sequence shown here is derived from an EMBL/GenBank/DDBJ whole genome shotgun (WGS) entry which is preliminary data.</text>
</comment>
<dbReference type="FunFam" id="3.30.200.20:FF:000039">
    <property type="entry name" value="receptor-like protein kinase FERONIA"/>
    <property type="match status" value="1"/>
</dbReference>
<dbReference type="GO" id="GO:0009506">
    <property type="term" value="C:plasmodesma"/>
    <property type="evidence" value="ECO:0007669"/>
    <property type="project" value="TreeGrafter"/>
</dbReference>
<keyword evidence="3" id="KW-0547">Nucleotide-binding</keyword>
<dbReference type="PROSITE" id="PS50011">
    <property type="entry name" value="PROTEIN_KINASE_DOM"/>
    <property type="match status" value="1"/>
</dbReference>
<dbReference type="GO" id="GO:0005886">
    <property type="term" value="C:plasma membrane"/>
    <property type="evidence" value="ECO:0007669"/>
    <property type="project" value="TreeGrafter"/>
</dbReference>
<evidence type="ECO:0000256" key="2">
    <source>
        <dbReference type="ARBA" id="ARBA00022679"/>
    </source>
</evidence>
<evidence type="ECO:0000256" key="1">
    <source>
        <dbReference type="ARBA" id="ARBA00022527"/>
    </source>
</evidence>
<feature type="domain" description="Protein kinase" evidence="6">
    <location>
        <begin position="30"/>
        <end position="192"/>
    </location>
</feature>
<accession>A0A6A3C0U6</accession>
<evidence type="ECO:0000256" key="4">
    <source>
        <dbReference type="ARBA" id="ARBA00022777"/>
    </source>
</evidence>
<evidence type="ECO:0000313" key="8">
    <source>
        <dbReference type="Proteomes" id="UP000436088"/>
    </source>
</evidence>
<dbReference type="Proteomes" id="UP000436088">
    <property type="component" value="Unassembled WGS sequence"/>
</dbReference>
<dbReference type="GO" id="GO:0004714">
    <property type="term" value="F:transmembrane receptor protein tyrosine kinase activity"/>
    <property type="evidence" value="ECO:0007669"/>
    <property type="project" value="InterPro"/>
</dbReference>
<dbReference type="EMBL" id="VEPZ02000558">
    <property type="protein sequence ID" value="KAE8722695.1"/>
    <property type="molecule type" value="Genomic_DNA"/>
</dbReference>
<evidence type="ECO:0000313" key="7">
    <source>
        <dbReference type="EMBL" id="KAE8722695.1"/>
    </source>
</evidence>
<dbReference type="GO" id="GO:0005524">
    <property type="term" value="F:ATP binding"/>
    <property type="evidence" value="ECO:0007669"/>
    <property type="project" value="UniProtKB-KW"/>
</dbReference>
<gene>
    <name evidence="7" type="ORF">F3Y22_tig00013773pilonHSYRG00047</name>
</gene>
<keyword evidence="2" id="KW-0808">Transferase</keyword>
<dbReference type="InterPro" id="IPR001245">
    <property type="entry name" value="Ser-Thr/Tyr_kinase_cat_dom"/>
</dbReference>
<proteinExistence type="predicted"/>
<dbReference type="InterPro" id="IPR000719">
    <property type="entry name" value="Prot_kinase_dom"/>
</dbReference>
<keyword evidence="8" id="KW-1185">Reference proteome</keyword>
<dbReference type="Gene3D" id="1.10.510.10">
    <property type="entry name" value="Transferase(Phosphotransferase) domain 1"/>
    <property type="match status" value="2"/>
</dbReference>
<dbReference type="PANTHER" id="PTHR27003">
    <property type="entry name" value="OS07G0166700 PROTEIN"/>
    <property type="match status" value="1"/>
</dbReference>
<dbReference type="Gene3D" id="3.30.200.20">
    <property type="entry name" value="Phosphorylase Kinase, domain 1"/>
    <property type="match status" value="1"/>
</dbReference>
<name>A0A6A3C0U6_HIBSY</name>